<sequence>MVELVEPSLPDCQPGWTARHTGLLFAVLVSVVALVWGIGGAMSPPPPGDRLMLDALPEPAWTTQLAEGESAEGVGVDLIVIRERRLGAAGAAVRGIEAATGEVLWRHVVRGNGRVDVRDLPGTVWIAVQVGSEVTLLDRLTGETHKRFRLPEGEWGPSWFGSGDKGSFVMIVPMYADAGRVLSVTRLAAPDPTAVVWTREVPLAPAVAVALRDPEVIERDGLLLLRAAGQQRGTLWYATALRSDDGGRQAWADGDRFAVAGDAAVSARRGRLEGYDLRTGRRLWQLKPAPGLVFGSGGVLLVQAAGELRRVDPYSGRTQWVARMDGLYTRMAVDDDQLIVYQGAQTIFPDRGTTTADAGSNLVRALDLATGREVWRVATPSPVLDVIVGTNHLVVRMYNPHERRPAFEVAAVRLDGTISWLWRDDADSWSLTRLGRHLATIGPDGELTVWG</sequence>
<protein>
    <recommendedName>
        <fullName evidence="2">Pyrrolo-quinoline quinone repeat domain-containing protein</fullName>
    </recommendedName>
</protein>
<reference evidence="3 4" key="1">
    <citation type="submission" date="2016-11" db="EMBL/GenBank/DDBJ databases">
        <authorList>
            <person name="Jaros S."/>
            <person name="Januszkiewicz K."/>
            <person name="Wedrychowicz H."/>
        </authorList>
    </citation>
    <scope>NUCLEOTIDE SEQUENCE [LARGE SCALE GENOMIC DNA]</scope>
    <source>
        <strain evidence="3 4">DSM 12906</strain>
    </source>
</reference>
<dbReference type="EMBL" id="FQZG01000078">
    <property type="protein sequence ID" value="SHJ76843.1"/>
    <property type="molecule type" value="Genomic_DNA"/>
</dbReference>
<evidence type="ECO:0000313" key="4">
    <source>
        <dbReference type="Proteomes" id="UP000184512"/>
    </source>
</evidence>
<organism evidence="3 4">
    <name type="scientific">Tessaracoccus bendigoensis DSM 12906</name>
    <dbReference type="NCBI Taxonomy" id="1123357"/>
    <lineage>
        <taxon>Bacteria</taxon>
        <taxon>Bacillati</taxon>
        <taxon>Actinomycetota</taxon>
        <taxon>Actinomycetes</taxon>
        <taxon>Propionibacteriales</taxon>
        <taxon>Propionibacteriaceae</taxon>
        <taxon>Tessaracoccus</taxon>
    </lineage>
</organism>
<name>A0A1M6M0K6_9ACTN</name>
<dbReference type="Proteomes" id="UP000184512">
    <property type="component" value="Unassembled WGS sequence"/>
</dbReference>
<proteinExistence type="predicted"/>
<dbReference type="AlphaFoldDB" id="A0A1M6M0K6"/>
<evidence type="ECO:0000259" key="2">
    <source>
        <dbReference type="Pfam" id="PF13360"/>
    </source>
</evidence>
<keyword evidence="1" id="KW-1133">Transmembrane helix</keyword>
<dbReference type="InterPro" id="IPR002372">
    <property type="entry name" value="PQQ_rpt_dom"/>
</dbReference>
<dbReference type="PANTHER" id="PTHR34512:SF30">
    <property type="entry name" value="OUTER MEMBRANE PROTEIN ASSEMBLY FACTOR BAMB"/>
    <property type="match status" value="1"/>
</dbReference>
<dbReference type="SUPFAM" id="SSF50998">
    <property type="entry name" value="Quinoprotein alcohol dehydrogenase-like"/>
    <property type="match status" value="1"/>
</dbReference>
<dbReference type="Pfam" id="PF13360">
    <property type="entry name" value="PQQ_2"/>
    <property type="match status" value="1"/>
</dbReference>
<feature type="transmembrane region" description="Helical" evidence="1">
    <location>
        <begin position="23"/>
        <end position="42"/>
    </location>
</feature>
<accession>A0A1M6M0K6</accession>
<dbReference type="STRING" id="1123357.SAMN02745244_03211"/>
<evidence type="ECO:0000256" key="1">
    <source>
        <dbReference type="SAM" id="Phobius"/>
    </source>
</evidence>
<keyword evidence="4" id="KW-1185">Reference proteome</keyword>
<evidence type="ECO:0000313" key="3">
    <source>
        <dbReference type="EMBL" id="SHJ76843.1"/>
    </source>
</evidence>
<dbReference type="InterPro" id="IPR011047">
    <property type="entry name" value="Quinoprotein_ADH-like_sf"/>
</dbReference>
<keyword evidence="1" id="KW-0472">Membrane</keyword>
<feature type="domain" description="Pyrrolo-quinoline quinone repeat" evidence="2">
    <location>
        <begin position="305"/>
        <end position="423"/>
    </location>
</feature>
<dbReference type="InterPro" id="IPR015943">
    <property type="entry name" value="WD40/YVTN_repeat-like_dom_sf"/>
</dbReference>
<gene>
    <name evidence="3" type="ORF">SAMN02745244_03211</name>
</gene>
<dbReference type="Gene3D" id="2.130.10.10">
    <property type="entry name" value="YVTN repeat-like/Quinoprotein amine dehydrogenase"/>
    <property type="match status" value="1"/>
</dbReference>
<keyword evidence="1" id="KW-0812">Transmembrane</keyword>
<dbReference type="PANTHER" id="PTHR34512">
    <property type="entry name" value="CELL SURFACE PROTEIN"/>
    <property type="match status" value="1"/>
</dbReference>